<keyword evidence="1" id="KW-0520">NAD</keyword>
<dbReference type="EC" id="2.7.1.-" evidence="1"/>
<comment type="caution">
    <text evidence="2">The sequence shown here is derived from an EMBL/GenBank/DDBJ whole genome shotgun (WGS) entry which is preliminary data.</text>
</comment>
<comment type="similarity">
    <text evidence="1">Belongs to the KptA/TPT1 family.</text>
</comment>
<organism evidence="2 3">
    <name type="scientific">Winogradskyella luteola</name>
    <dbReference type="NCBI Taxonomy" id="2828330"/>
    <lineage>
        <taxon>Bacteria</taxon>
        <taxon>Pseudomonadati</taxon>
        <taxon>Bacteroidota</taxon>
        <taxon>Flavobacteriia</taxon>
        <taxon>Flavobacteriales</taxon>
        <taxon>Flavobacteriaceae</taxon>
        <taxon>Winogradskyella</taxon>
    </lineage>
</organism>
<evidence type="ECO:0000313" key="3">
    <source>
        <dbReference type="Proteomes" id="UP001138894"/>
    </source>
</evidence>
<evidence type="ECO:0000313" key="2">
    <source>
        <dbReference type="EMBL" id="MBV7270724.1"/>
    </source>
</evidence>
<dbReference type="InterPro" id="IPR002745">
    <property type="entry name" value="Ptrans_KptA/Tpt1"/>
</dbReference>
<keyword evidence="3" id="KW-1185">Reference proteome</keyword>
<dbReference type="InterPro" id="IPR022928">
    <property type="entry name" value="RNA_2'-PTrans_KptA"/>
</dbReference>
<dbReference type="RefSeq" id="WP_218547995.1">
    <property type="nucleotide sequence ID" value="NZ_JAGSPD010000026.1"/>
</dbReference>
<dbReference type="AlphaFoldDB" id="A0A9X1FB04"/>
<name>A0A9X1FB04_9FLAO</name>
<dbReference type="PANTHER" id="PTHR12684:SF2">
    <property type="entry name" value="TRNA 2'-PHOSPHOTRANSFERASE 1"/>
    <property type="match status" value="1"/>
</dbReference>
<gene>
    <name evidence="1" type="primary">kptA</name>
    <name evidence="2" type="ORF">KCG49_16165</name>
</gene>
<sequence>MDFNKLSKVISHALRHQPSLYDLELSKDGWVEISLLIKSIQKVDSSFSTLSVSDVKKMISTSKKKRHELKGNKIRATYGHSIQDKIIIKPFKPPKYLYHATKQKSLPSIFEKGLLPMKRQYVHLSENKSDSMTVGLRRTNEPILLKVKSEEAFIDGVDFYPVENGIWLCDKITVKYLEIISS</sequence>
<protein>
    <recommendedName>
        <fullName evidence="1">Probable RNA 2'-phosphotransferase</fullName>
        <ecNumber evidence="1">2.7.1.-</ecNumber>
    </recommendedName>
</protein>
<dbReference type="GO" id="GO:0003950">
    <property type="term" value="F:NAD+ poly-ADP-ribosyltransferase activity"/>
    <property type="evidence" value="ECO:0007669"/>
    <property type="project" value="InterPro"/>
</dbReference>
<dbReference type="GO" id="GO:0006388">
    <property type="term" value="P:tRNA splicing, via endonucleolytic cleavage and ligation"/>
    <property type="evidence" value="ECO:0007669"/>
    <property type="project" value="UniProtKB-UniRule"/>
</dbReference>
<dbReference type="Proteomes" id="UP001138894">
    <property type="component" value="Unassembled WGS sequence"/>
</dbReference>
<dbReference type="EMBL" id="JAGSPD010000026">
    <property type="protein sequence ID" value="MBV7270724.1"/>
    <property type="molecule type" value="Genomic_DNA"/>
</dbReference>
<dbReference type="GO" id="GO:0000215">
    <property type="term" value="F:tRNA 2'-phosphotransferase activity"/>
    <property type="evidence" value="ECO:0007669"/>
    <property type="project" value="TreeGrafter"/>
</dbReference>
<proteinExistence type="inferred from homology"/>
<dbReference type="PANTHER" id="PTHR12684">
    <property type="entry name" value="PUTATIVE PHOSPHOTRANSFERASE"/>
    <property type="match status" value="1"/>
</dbReference>
<accession>A0A9X1FB04</accession>
<comment type="function">
    <text evidence="1">Removes the 2'-phosphate from RNA via an intermediate in which the phosphate is ADP-ribosylated by NAD followed by a presumed transesterification to release the RNA and generate ADP-ribose 1''-2''-cyclic phosphate (APPR&gt;P). May function as an ADP-ribosylase.</text>
</comment>
<keyword evidence="1" id="KW-0808">Transferase</keyword>
<dbReference type="Pfam" id="PF01885">
    <property type="entry name" value="PTS_2-RNA"/>
    <property type="match status" value="1"/>
</dbReference>
<evidence type="ECO:0000256" key="1">
    <source>
        <dbReference type="HAMAP-Rule" id="MF_00299"/>
    </source>
</evidence>
<dbReference type="HAMAP" id="MF_00299">
    <property type="entry name" value="KptA"/>
    <property type="match status" value="1"/>
</dbReference>
<reference evidence="2" key="1">
    <citation type="submission" date="2021-04" db="EMBL/GenBank/DDBJ databases">
        <authorList>
            <person name="Pira H."/>
            <person name="Risdian C."/>
            <person name="Wink J."/>
        </authorList>
    </citation>
    <scope>NUCLEOTIDE SEQUENCE</scope>
    <source>
        <strain evidence="2">WHY3</strain>
    </source>
</reference>